<gene>
    <name evidence="2" type="ORF">PF010_g3718</name>
</gene>
<dbReference type="EMBL" id="QXFX01000120">
    <property type="protein sequence ID" value="KAE9130792.1"/>
    <property type="molecule type" value="Genomic_DNA"/>
</dbReference>
<organism evidence="2 3">
    <name type="scientific">Phytophthora fragariae</name>
    <dbReference type="NCBI Taxonomy" id="53985"/>
    <lineage>
        <taxon>Eukaryota</taxon>
        <taxon>Sar</taxon>
        <taxon>Stramenopiles</taxon>
        <taxon>Oomycota</taxon>
        <taxon>Peronosporomycetes</taxon>
        <taxon>Peronosporales</taxon>
        <taxon>Peronosporaceae</taxon>
        <taxon>Phytophthora</taxon>
    </lineage>
</organism>
<comment type="caution">
    <text evidence="2">The sequence shown here is derived from an EMBL/GenBank/DDBJ whole genome shotgun (WGS) entry which is preliminary data.</text>
</comment>
<name>A0A6G0LU80_9STRA</name>
<feature type="compositionally biased region" description="Basic and acidic residues" evidence="1">
    <location>
        <begin position="15"/>
        <end position="24"/>
    </location>
</feature>
<reference evidence="2 3" key="1">
    <citation type="submission" date="2018-09" db="EMBL/GenBank/DDBJ databases">
        <title>Genomic investigation of the strawberry pathogen Phytophthora fragariae indicates pathogenicity is determined by transcriptional variation in three key races.</title>
        <authorList>
            <person name="Adams T.M."/>
            <person name="Armitage A.D."/>
            <person name="Sobczyk M.K."/>
            <person name="Bates H.J."/>
            <person name="Dunwell J.M."/>
            <person name="Nellist C.F."/>
            <person name="Harrison R.J."/>
        </authorList>
    </citation>
    <scope>NUCLEOTIDE SEQUENCE [LARGE SCALE GENOMIC DNA]</scope>
    <source>
        <strain evidence="2 3">ONT-3</strain>
    </source>
</reference>
<evidence type="ECO:0000313" key="2">
    <source>
        <dbReference type="EMBL" id="KAE9130792.1"/>
    </source>
</evidence>
<feature type="compositionally biased region" description="Polar residues" evidence="1">
    <location>
        <begin position="49"/>
        <end position="61"/>
    </location>
</feature>
<feature type="region of interest" description="Disordered" evidence="1">
    <location>
        <begin position="1"/>
        <end position="61"/>
    </location>
</feature>
<sequence length="200" mass="20463">MTTTTTSTVTMTTRNTEHHEHKDDNDDDDDSKDDKNDDNDDDEDNSHSGSSSQSGTNATESAAIQSSVVTNLDGINIGNTITIINIGTGTGSQGEEAAAADRPTTCGMGGHNESIAVSDSAHSDITSAAVRASIGCGRSKSFKDTVTGGGSAVMPAFSAGNREAGNESLHETPVVTSFSSAADASLARWLVLIAILGQLG</sequence>
<dbReference type="AlphaFoldDB" id="A0A6G0LU80"/>
<protein>
    <submittedName>
        <fullName evidence="2">Uncharacterized protein</fullName>
    </submittedName>
</protein>
<dbReference type="Proteomes" id="UP000488956">
    <property type="component" value="Unassembled WGS sequence"/>
</dbReference>
<feature type="compositionally biased region" description="Low complexity" evidence="1">
    <location>
        <begin position="1"/>
        <end position="14"/>
    </location>
</feature>
<evidence type="ECO:0000256" key="1">
    <source>
        <dbReference type="SAM" id="MobiDB-lite"/>
    </source>
</evidence>
<proteinExistence type="predicted"/>
<evidence type="ECO:0000313" key="3">
    <source>
        <dbReference type="Proteomes" id="UP000488956"/>
    </source>
</evidence>
<accession>A0A6G0LU80</accession>
<feature type="compositionally biased region" description="Acidic residues" evidence="1">
    <location>
        <begin position="25"/>
        <end position="44"/>
    </location>
</feature>